<proteinExistence type="predicted"/>
<dbReference type="InterPro" id="IPR050297">
    <property type="entry name" value="LipidA_mod_glycosyltrf_83"/>
</dbReference>
<reference evidence="10" key="1">
    <citation type="submission" date="2018-06" db="EMBL/GenBank/DDBJ databases">
        <authorList>
            <person name="Cea G.-C."/>
            <person name="William W."/>
        </authorList>
    </citation>
    <scope>NUCLEOTIDE SEQUENCE [LARGE SCALE GENOMIC DNA]</scope>
    <source>
        <strain evidence="10">DB21MT-2</strain>
    </source>
</reference>
<evidence type="ECO:0000313" key="9">
    <source>
        <dbReference type="EMBL" id="SQH76831.1"/>
    </source>
</evidence>
<accession>A0A330M3L7</accession>
<dbReference type="AlphaFoldDB" id="A0A330M3L7"/>
<comment type="subcellular location">
    <subcellularLocation>
        <location evidence="1">Cell membrane</location>
        <topology evidence="1">Multi-pass membrane protein</topology>
    </subcellularLocation>
</comment>
<organism evidence="9 10">
    <name type="scientific">Shewanella benthica</name>
    <dbReference type="NCBI Taxonomy" id="43661"/>
    <lineage>
        <taxon>Bacteria</taxon>
        <taxon>Pseudomonadati</taxon>
        <taxon>Pseudomonadota</taxon>
        <taxon>Gammaproteobacteria</taxon>
        <taxon>Alteromonadales</taxon>
        <taxon>Shewanellaceae</taxon>
        <taxon>Shewanella</taxon>
    </lineage>
</organism>
<feature type="transmembrane region" description="Helical" evidence="8">
    <location>
        <begin position="304"/>
        <end position="321"/>
    </location>
</feature>
<gene>
    <name evidence="9" type="ORF">SHEWBE_2868</name>
</gene>
<dbReference type="EMBL" id="LS483452">
    <property type="protein sequence ID" value="SQH76831.1"/>
    <property type="molecule type" value="Genomic_DNA"/>
</dbReference>
<evidence type="ECO:0000256" key="2">
    <source>
        <dbReference type="ARBA" id="ARBA00022475"/>
    </source>
</evidence>
<keyword evidence="3" id="KW-0328">Glycosyltransferase</keyword>
<evidence type="ECO:0000256" key="7">
    <source>
        <dbReference type="ARBA" id="ARBA00023136"/>
    </source>
</evidence>
<evidence type="ECO:0000256" key="1">
    <source>
        <dbReference type="ARBA" id="ARBA00004651"/>
    </source>
</evidence>
<evidence type="ECO:0000313" key="10">
    <source>
        <dbReference type="Proteomes" id="UP000250123"/>
    </source>
</evidence>
<dbReference type="GO" id="GO:0016763">
    <property type="term" value="F:pentosyltransferase activity"/>
    <property type="evidence" value="ECO:0007669"/>
    <property type="project" value="TreeGrafter"/>
</dbReference>
<evidence type="ECO:0000256" key="6">
    <source>
        <dbReference type="ARBA" id="ARBA00022989"/>
    </source>
</evidence>
<feature type="transmembrane region" description="Helical" evidence="8">
    <location>
        <begin position="93"/>
        <end position="111"/>
    </location>
</feature>
<evidence type="ECO:0000256" key="4">
    <source>
        <dbReference type="ARBA" id="ARBA00022679"/>
    </source>
</evidence>
<feature type="transmembrane region" description="Helical" evidence="8">
    <location>
        <begin position="359"/>
        <end position="378"/>
    </location>
</feature>
<keyword evidence="7 8" id="KW-0472">Membrane</keyword>
<keyword evidence="4" id="KW-0808">Transferase</keyword>
<evidence type="ECO:0000256" key="3">
    <source>
        <dbReference type="ARBA" id="ARBA00022676"/>
    </source>
</evidence>
<feature type="transmembrane region" description="Helical" evidence="8">
    <location>
        <begin position="277"/>
        <end position="295"/>
    </location>
</feature>
<dbReference type="KEGG" id="sbk:SHEWBE_2868"/>
<evidence type="ECO:0000256" key="8">
    <source>
        <dbReference type="SAM" id="Phobius"/>
    </source>
</evidence>
<evidence type="ECO:0008006" key="11">
    <source>
        <dbReference type="Google" id="ProtNLM"/>
    </source>
</evidence>
<dbReference type="GO" id="GO:0009103">
    <property type="term" value="P:lipopolysaccharide biosynthetic process"/>
    <property type="evidence" value="ECO:0007669"/>
    <property type="project" value="UniProtKB-ARBA"/>
</dbReference>
<dbReference type="PANTHER" id="PTHR33908:SF11">
    <property type="entry name" value="MEMBRANE PROTEIN"/>
    <property type="match status" value="1"/>
</dbReference>
<dbReference type="RefSeq" id="WP_112352908.1">
    <property type="nucleotide sequence ID" value="NZ_LS483452.1"/>
</dbReference>
<dbReference type="PANTHER" id="PTHR33908">
    <property type="entry name" value="MANNOSYLTRANSFERASE YKCB-RELATED"/>
    <property type="match status" value="1"/>
</dbReference>
<protein>
    <recommendedName>
        <fullName evidence="11">Glycosyltransferase RgtA/B/C/D-like domain-containing protein</fullName>
    </recommendedName>
</protein>
<feature type="transmembrane region" description="Helical" evidence="8">
    <location>
        <begin position="117"/>
        <end position="136"/>
    </location>
</feature>
<name>A0A330M3L7_9GAMM</name>
<keyword evidence="6 8" id="KW-1133">Transmembrane helix</keyword>
<feature type="transmembrane region" description="Helical" evidence="8">
    <location>
        <begin position="26"/>
        <end position="45"/>
    </location>
</feature>
<evidence type="ECO:0000256" key="5">
    <source>
        <dbReference type="ARBA" id="ARBA00022692"/>
    </source>
</evidence>
<sequence length="579" mass="66172">MNTYANGQSLPLQATNNNTLLYQVKVLSTLLALAVCIRIFVAYRYEINWDEFFYLSFVYKYTNDTLYNSLQTFHVHFFIWLKWISANEVSQIIAARLIMLSLQLGTGIFIYRISRRYFSLPAALFSVLAYFSVSYNIRMGASFRADPLATFCLMASLDLILSTVLNFKRSLLAGGLFALSLMVTIKSSLYLPTFALIAMALIIFPGKEKLDKRQIAIFISSTIGAFLLLYFYHKSSISVADSTKAINTLSDSFNKTIKHSGFLPRNRYLFYSFKFDIIYWLTLVYGFKILCLNLYSPKSSARQSTVILISLILPLCSVLFYRNAFPYFYSFMLAPASIICGVAWNSLRWDKHKFKESFCIAFFVLFFMGLSIVYHGFWVPHKQNLDRQHKLLEVVHKAFPEPTSYFDRCSMIASYPQVGFFMSTWGVENYTNNNLPILNSAIINDTPPFFIANIGSLDFNQRTPIPSIKQYAILDKDISTLKENYIHHWGELYVAGKQLYLAETRLEFSIVIPGVYTLESKSEAVIDGHSLTPGASLYLASGDHVIEADVSGREYTLRWGKTLYRPAFQPDKSAIFTGF</sequence>
<keyword evidence="5 8" id="KW-0812">Transmembrane</keyword>
<feature type="transmembrane region" description="Helical" evidence="8">
    <location>
        <begin position="327"/>
        <end position="347"/>
    </location>
</feature>
<dbReference type="OrthoDB" id="7714635at2"/>
<feature type="transmembrane region" description="Helical" evidence="8">
    <location>
        <begin position="177"/>
        <end position="203"/>
    </location>
</feature>
<feature type="transmembrane region" description="Helical" evidence="8">
    <location>
        <begin position="215"/>
        <end position="233"/>
    </location>
</feature>
<keyword evidence="2" id="KW-1003">Cell membrane</keyword>
<dbReference type="GO" id="GO:0005886">
    <property type="term" value="C:plasma membrane"/>
    <property type="evidence" value="ECO:0007669"/>
    <property type="project" value="UniProtKB-SubCell"/>
</dbReference>
<dbReference type="Proteomes" id="UP000250123">
    <property type="component" value="Chromosome SHEWBE"/>
</dbReference>
<feature type="transmembrane region" description="Helical" evidence="8">
    <location>
        <begin position="148"/>
        <end position="165"/>
    </location>
</feature>